<reference evidence="2 3" key="1">
    <citation type="submission" date="2023-07" db="EMBL/GenBank/DDBJ databases">
        <title>Sorghum-associated microbial communities from plants grown in Nebraska, USA.</title>
        <authorList>
            <person name="Schachtman D."/>
        </authorList>
    </citation>
    <scope>NUCLEOTIDE SEQUENCE [LARGE SCALE GENOMIC DNA]</scope>
    <source>
        <strain evidence="2 3">DS1730</strain>
    </source>
</reference>
<feature type="transmembrane region" description="Helical" evidence="1">
    <location>
        <begin position="186"/>
        <end position="205"/>
    </location>
</feature>
<feature type="transmembrane region" description="Helical" evidence="1">
    <location>
        <begin position="47"/>
        <end position="67"/>
    </location>
</feature>
<keyword evidence="1" id="KW-1133">Transmembrane helix</keyword>
<dbReference type="EMBL" id="JAVDQT010000001">
    <property type="protein sequence ID" value="MDR6430543.1"/>
    <property type="molecule type" value="Genomic_DNA"/>
</dbReference>
<organism evidence="2 3">
    <name type="scientific">Brucella pseudogrignonensis</name>
    <dbReference type="NCBI Taxonomy" id="419475"/>
    <lineage>
        <taxon>Bacteria</taxon>
        <taxon>Pseudomonadati</taxon>
        <taxon>Pseudomonadota</taxon>
        <taxon>Alphaproteobacteria</taxon>
        <taxon>Hyphomicrobiales</taxon>
        <taxon>Brucellaceae</taxon>
        <taxon>Brucella/Ochrobactrum group</taxon>
        <taxon>Brucella</taxon>
    </lineage>
</organism>
<name>A0ABU1M3C0_9HYPH</name>
<keyword evidence="1" id="KW-0472">Membrane</keyword>
<protein>
    <recommendedName>
        <fullName evidence="4">DUF4239 domain-containing protein</fullName>
    </recommendedName>
</protein>
<keyword evidence="1" id="KW-0812">Transmembrane</keyword>
<feature type="transmembrane region" description="Helical" evidence="1">
    <location>
        <begin position="211"/>
        <end position="231"/>
    </location>
</feature>
<evidence type="ECO:0000313" key="2">
    <source>
        <dbReference type="EMBL" id="MDR6430543.1"/>
    </source>
</evidence>
<dbReference type="Proteomes" id="UP001184614">
    <property type="component" value="Unassembled WGS sequence"/>
</dbReference>
<sequence length="258" mass="28273">MAFIFELSVYVSFMTFAVLGIGIYYVGRLALHILSNHAKHDILSIPIGAFVSTIATAWALSLGFVAADIWTANGKADQATSEERSSISRLIGSASPDILNAPELAATLVEYRSAVVKDEWLGNSNVLPAHAVEVALQNIRREIVNLAKTDIPTPIISQLVHDFDELQDARNTRLSVGSTSVDMYKWYLLFFLTILTIITIASTHADRVRAGVKAMIIYSITAAFCLWILAIHANPYQGIERLEPSLLFTSQKHGTPAT</sequence>
<evidence type="ECO:0000313" key="3">
    <source>
        <dbReference type="Proteomes" id="UP001184614"/>
    </source>
</evidence>
<keyword evidence="3" id="KW-1185">Reference proteome</keyword>
<accession>A0ABU1M3C0</accession>
<evidence type="ECO:0000256" key="1">
    <source>
        <dbReference type="SAM" id="Phobius"/>
    </source>
</evidence>
<comment type="caution">
    <text evidence="2">The sequence shown here is derived from an EMBL/GenBank/DDBJ whole genome shotgun (WGS) entry which is preliminary data.</text>
</comment>
<dbReference type="RefSeq" id="WP_310009792.1">
    <property type="nucleotide sequence ID" value="NZ_JAVDQT010000001.1"/>
</dbReference>
<dbReference type="Pfam" id="PF14023">
    <property type="entry name" value="Bestrophin-like"/>
    <property type="match status" value="1"/>
</dbReference>
<feature type="transmembrane region" description="Helical" evidence="1">
    <location>
        <begin position="7"/>
        <end position="27"/>
    </location>
</feature>
<proteinExistence type="predicted"/>
<dbReference type="InterPro" id="IPR025333">
    <property type="entry name" value="DUF4239"/>
</dbReference>
<evidence type="ECO:0008006" key="4">
    <source>
        <dbReference type="Google" id="ProtNLM"/>
    </source>
</evidence>
<gene>
    <name evidence="2" type="ORF">J2782_000248</name>
</gene>